<name>A0A8X6UFQ2_NEPPI</name>
<dbReference type="EMBL" id="BMAW01082208">
    <property type="protein sequence ID" value="GFU27974.1"/>
    <property type="molecule type" value="Genomic_DNA"/>
</dbReference>
<evidence type="ECO:0000313" key="3">
    <source>
        <dbReference type="Proteomes" id="UP000887013"/>
    </source>
</evidence>
<proteinExistence type="predicted"/>
<evidence type="ECO:0000259" key="1">
    <source>
        <dbReference type="Pfam" id="PF16087"/>
    </source>
</evidence>
<dbReference type="Proteomes" id="UP000887013">
    <property type="component" value="Unassembled WGS sequence"/>
</dbReference>
<comment type="caution">
    <text evidence="2">The sequence shown here is derived from an EMBL/GenBank/DDBJ whole genome shotgun (WGS) entry which is preliminary data.</text>
</comment>
<accession>A0A8X6UFQ2</accession>
<reference evidence="2" key="1">
    <citation type="submission" date="2020-08" db="EMBL/GenBank/DDBJ databases">
        <title>Multicomponent nature underlies the extraordinary mechanical properties of spider dragline silk.</title>
        <authorList>
            <person name="Kono N."/>
            <person name="Nakamura H."/>
            <person name="Mori M."/>
            <person name="Yoshida Y."/>
            <person name="Ohtoshi R."/>
            <person name="Malay A.D."/>
            <person name="Moran D.A.P."/>
            <person name="Tomita M."/>
            <person name="Numata K."/>
            <person name="Arakawa K."/>
        </authorList>
    </citation>
    <scope>NUCLEOTIDE SEQUENCE</scope>
</reference>
<dbReference type="Pfam" id="PF16087">
    <property type="entry name" value="DUF4817"/>
    <property type="match status" value="1"/>
</dbReference>
<dbReference type="AlphaFoldDB" id="A0A8X6UFQ2"/>
<protein>
    <submittedName>
        <fullName evidence="2">DUF4817 domain-containing protein</fullName>
    </submittedName>
</protein>
<dbReference type="OrthoDB" id="6435611at2759"/>
<gene>
    <name evidence="2" type="primary">AVEN_22044_1</name>
    <name evidence="2" type="ORF">NPIL_188191</name>
</gene>
<keyword evidence="3" id="KW-1185">Reference proteome</keyword>
<evidence type="ECO:0000313" key="2">
    <source>
        <dbReference type="EMBL" id="GFU27974.1"/>
    </source>
</evidence>
<dbReference type="InterPro" id="IPR032135">
    <property type="entry name" value="DUF4817"/>
</dbReference>
<organism evidence="2 3">
    <name type="scientific">Nephila pilipes</name>
    <name type="common">Giant wood spider</name>
    <name type="synonym">Nephila maculata</name>
    <dbReference type="NCBI Taxonomy" id="299642"/>
    <lineage>
        <taxon>Eukaryota</taxon>
        <taxon>Metazoa</taxon>
        <taxon>Ecdysozoa</taxon>
        <taxon>Arthropoda</taxon>
        <taxon>Chelicerata</taxon>
        <taxon>Arachnida</taxon>
        <taxon>Araneae</taxon>
        <taxon>Araneomorphae</taxon>
        <taxon>Entelegynae</taxon>
        <taxon>Araneoidea</taxon>
        <taxon>Nephilidae</taxon>
        <taxon>Nephila</taxon>
    </lineage>
</organism>
<feature type="domain" description="DUF4817" evidence="1">
    <location>
        <begin position="3"/>
        <end position="53"/>
    </location>
</feature>
<sequence>MYSIEQRVFLILEYHRLEQSPTATRCSFRKRFNAPKGQIIHKHFARFERTGSVVDDRVGNVEVSQTVGTPENVSTYFCNCSAKVKENHPKNCTRDWFEVFHYAGNIEKQPTHVSIQNTKSSSHTHKSCATL</sequence>